<dbReference type="SMART" id="SM00397">
    <property type="entry name" value="t_SNARE"/>
    <property type="match status" value="1"/>
</dbReference>
<dbReference type="GO" id="GO:0006887">
    <property type="term" value="P:exocytosis"/>
    <property type="evidence" value="ECO:0007669"/>
    <property type="project" value="TreeGrafter"/>
</dbReference>
<dbReference type="SUPFAM" id="SSF58038">
    <property type="entry name" value="SNARE fusion complex"/>
    <property type="match status" value="2"/>
</dbReference>
<reference evidence="4" key="1">
    <citation type="submission" date="2020-05" db="EMBL/GenBank/DDBJ databases">
        <title>Phylogenomic resolution of chytrid fungi.</title>
        <authorList>
            <person name="Stajich J.E."/>
            <person name="Amses K."/>
            <person name="Simmons R."/>
            <person name="Seto K."/>
            <person name="Myers J."/>
            <person name="Bonds A."/>
            <person name="Quandt C.A."/>
            <person name="Barry K."/>
            <person name="Liu P."/>
            <person name="Grigoriev I."/>
            <person name="Longcore J.E."/>
            <person name="James T.Y."/>
        </authorList>
    </citation>
    <scope>NUCLEOTIDE SEQUENCE</scope>
    <source>
        <strain evidence="4">JEL0379</strain>
    </source>
</reference>
<feature type="compositionally biased region" description="Basic and acidic residues" evidence="2">
    <location>
        <begin position="209"/>
        <end position="250"/>
    </location>
</feature>
<feature type="region of interest" description="Disordered" evidence="2">
    <location>
        <begin position="1"/>
        <end position="109"/>
    </location>
</feature>
<proteinExistence type="inferred from homology"/>
<comment type="similarity">
    <text evidence="1">Belongs to the SNAP-25 family.</text>
</comment>
<name>A0AAD5XKV2_9FUNG</name>
<dbReference type="AlphaFoldDB" id="A0AAD5XKV2"/>
<protein>
    <submittedName>
        <fullName evidence="4">Protein transport protein S9 plasma membrane t-SNARE</fullName>
    </submittedName>
</protein>
<accession>A0AAD5XKV2</accession>
<feature type="compositionally biased region" description="Basic and acidic residues" evidence="2">
    <location>
        <begin position="1"/>
        <end position="20"/>
    </location>
</feature>
<evidence type="ECO:0000313" key="4">
    <source>
        <dbReference type="EMBL" id="KAJ3175774.1"/>
    </source>
</evidence>
<dbReference type="Proteomes" id="UP001212152">
    <property type="component" value="Unassembled WGS sequence"/>
</dbReference>
<dbReference type="Gene3D" id="1.20.5.110">
    <property type="match status" value="2"/>
</dbReference>
<evidence type="ECO:0000256" key="2">
    <source>
        <dbReference type="SAM" id="MobiDB-lite"/>
    </source>
</evidence>
<feature type="region of interest" description="Disordered" evidence="2">
    <location>
        <begin position="206"/>
        <end position="265"/>
    </location>
</feature>
<evidence type="ECO:0000313" key="5">
    <source>
        <dbReference type="Proteomes" id="UP001212152"/>
    </source>
</evidence>
<dbReference type="GO" id="GO:0031201">
    <property type="term" value="C:SNARE complex"/>
    <property type="evidence" value="ECO:0007669"/>
    <property type="project" value="TreeGrafter"/>
</dbReference>
<gene>
    <name evidence="4" type="primary">SEC9_2</name>
    <name evidence="4" type="ORF">HDU87_005768</name>
</gene>
<sequence>MSQYRHDYDRNPQAPRRGDSHQTQSSSSSSAYDTRRYNNNDADRRRDPQAQYDSDRHYHNPSSPSSYSSQAPPAPPPNKWTAAAQAAENHHTGMYDGGSSTGYRTWENVDDEPEDYENTEWLDRKTKKVQNESLMSTRRAVEKLHAADAVATENMTKLNYQGEQLYKAEGRLESAQSHVKVSDAKADHLKSLNRFFMIPSFGSGKAKRREALAKQEQREREARDEERRLDEQNRSERANRLQDIQDRDYSNRGAGMYTTPDGLERNDTEVEIDRNLDQLSSGLAKLKMMGQMMNTELDAQTGQVNRIMDRSDSTHDRLNVTTNKVQRMLR</sequence>
<dbReference type="GO" id="GO:0019905">
    <property type="term" value="F:syntaxin binding"/>
    <property type="evidence" value="ECO:0007669"/>
    <property type="project" value="TreeGrafter"/>
</dbReference>
<dbReference type="GO" id="GO:0005484">
    <property type="term" value="F:SNAP receptor activity"/>
    <property type="evidence" value="ECO:0007669"/>
    <property type="project" value="TreeGrafter"/>
</dbReference>
<comment type="caution">
    <text evidence="4">The sequence shown here is derived from an EMBL/GenBank/DDBJ whole genome shotgun (WGS) entry which is preliminary data.</text>
</comment>
<dbReference type="PROSITE" id="PS50192">
    <property type="entry name" value="T_SNARE"/>
    <property type="match status" value="1"/>
</dbReference>
<feature type="compositionally biased region" description="Basic and acidic residues" evidence="2">
    <location>
        <begin position="33"/>
        <end position="58"/>
    </location>
</feature>
<feature type="compositionally biased region" description="Low complexity" evidence="2">
    <location>
        <begin position="61"/>
        <end position="71"/>
    </location>
</feature>
<dbReference type="PANTHER" id="PTHR19305:SF9">
    <property type="entry name" value="SYNAPTOSOMAL-ASSOCIATED PROTEIN 29"/>
    <property type="match status" value="1"/>
</dbReference>
<dbReference type="InterPro" id="IPR000727">
    <property type="entry name" value="T_SNARE_dom"/>
</dbReference>
<evidence type="ECO:0000259" key="3">
    <source>
        <dbReference type="PROSITE" id="PS50192"/>
    </source>
</evidence>
<keyword evidence="5" id="KW-1185">Reference proteome</keyword>
<feature type="domain" description="T-SNARE coiled-coil homology" evidence="3">
    <location>
        <begin position="266"/>
        <end position="328"/>
    </location>
</feature>
<evidence type="ECO:0000256" key="1">
    <source>
        <dbReference type="ARBA" id="ARBA00009480"/>
    </source>
</evidence>
<organism evidence="4 5">
    <name type="scientific">Geranomyces variabilis</name>
    <dbReference type="NCBI Taxonomy" id="109894"/>
    <lineage>
        <taxon>Eukaryota</taxon>
        <taxon>Fungi</taxon>
        <taxon>Fungi incertae sedis</taxon>
        <taxon>Chytridiomycota</taxon>
        <taxon>Chytridiomycota incertae sedis</taxon>
        <taxon>Chytridiomycetes</taxon>
        <taxon>Spizellomycetales</taxon>
        <taxon>Powellomycetaceae</taxon>
        <taxon>Geranomyces</taxon>
    </lineage>
</organism>
<dbReference type="GO" id="GO:0005886">
    <property type="term" value="C:plasma membrane"/>
    <property type="evidence" value="ECO:0007669"/>
    <property type="project" value="TreeGrafter"/>
</dbReference>
<dbReference type="PANTHER" id="PTHR19305">
    <property type="entry name" value="SYNAPTOSOMAL ASSOCIATED PROTEIN"/>
    <property type="match status" value="1"/>
</dbReference>
<dbReference type="GO" id="GO:0006906">
    <property type="term" value="P:vesicle fusion"/>
    <property type="evidence" value="ECO:0007669"/>
    <property type="project" value="TreeGrafter"/>
</dbReference>
<dbReference type="EMBL" id="JADGJQ010000048">
    <property type="protein sequence ID" value="KAJ3175774.1"/>
    <property type="molecule type" value="Genomic_DNA"/>
</dbReference>